<keyword evidence="2" id="KW-1185">Reference proteome</keyword>
<name>A0A9P0EW50_BEMTA</name>
<gene>
    <name evidence="1" type="ORF">BEMITA_LOCUS934</name>
</gene>
<evidence type="ECO:0000313" key="1">
    <source>
        <dbReference type="EMBL" id="CAH0381265.1"/>
    </source>
</evidence>
<sequence length="421" mass="48487">GEIHRPEVIHVFSYDQLQNCNSNSIFTKISSEDPLGEGSFTGAKDVSFKDYLDACFYTLPEGDLKDQRLDIVRKCVDYLIMRYGYNPSVEQRVNAAKEIEHLADPDNYGAGFISNRFKNVKRNVHKKGMRVKKFWRKAKRDRDSLPAKLTARDVFIEDEEFLRAIEVLKAAAPTKDLQSIIDTTLKFAPFIQRYVEANASTMDLEATFPRFYDVKNLIAVCFDQLFPHCSGVTIQNWWNEYRAAVTVVLQESSHNVQSAYGETFKDWSEDIRTFINLAFLFPSREKRDLSQSEGRYEERVVGGLVRFNKSGVPLTECLSAVQKREPFILAEGTSKARITKFFVVVDKHPVVVPETSFFDAIDIMFKSYFLFSIPFNPAVKFFLRFLDCYVYKASSNTATSQMREVYSKLLCKKDELLMVEP</sequence>
<evidence type="ECO:0000313" key="2">
    <source>
        <dbReference type="Proteomes" id="UP001152759"/>
    </source>
</evidence>
<dbReference type="EMBL" id="OU963862">
    <property type="protein sequence ID" value="CAH0381265.1"/>
    <property type="molecule type" value="Genomic_DNA"/>
</dbReference>
<organism evidence="1 2">
    <name type="scientific">Bemisia tabaci</name>
    <name type="common">Sweetpotato whitefly</name>
    <name type="synonym">Aleurodes tabaci</name>
    <dbReference type="NCBI Taxonomy" id="7038"/>
    <lineage>
        <taxon>Eukaryota</taxon>
        <taxon>Metazoa</taxon>
        <taxon>Ecdysozoa</taxon>
        <taxon>Arthropoda</taxon>
        <taxon>Hexapoda</taxon>
        <taxon>Insecta</taxon>
        <taxon>Pterygota</taxon>
        <taxon>Neoptera</taxon>
        <taxon>Paraneoptera</taxon>
        <taxon>Hemiptera</taxon>
        <taxon>Sternorrhyncha</taxon>
        <taxon>Aleyrodoidea</taxon>
        <taxon>Aleyrodidae</taxon>
        <taxon>Aleyrodinae</taxon>
        <taxon>Bemisia</taxon>
    </lineage>
</organism>
<reference evidence="1" key="1">
    <citation type="submission" date="2021-12" db="EMBL/GenBank/DDBJ databases">
        <authorList>
            <person name="King R."/>
        </authorList>
    </citation>
    <scope>NUCLEOTIDE SEQUENCE</scope>
</reference>
<dbReference type="Proteomes" id="UP001152759">
    <property type="component" value="Chromosome 1"/>
</dbReference>
<feature type="non-terminal residue" evidence="1">
    <location>
        <position position="1"/>
    </location>
</feature>
<protein>
    <submittedName>
        <fullName evidence="1">Uncharacterized protein</fullName>
    </submittedName>
</protein>
<proteinExistence type="predicted"/>
<accession>A0A9P0EW50</accession>
<dbReference type="AlphaFoldDB" id="A0A9P0EW50"/>